<dbReference type="GO" id="GO:0007271">
    <property type="term" value="P:synaptic transmission, cholinergic"/>
    <property type="evidence" value="ECO:0007669"/>
    <property type="project" value="TreeGrafter"/>
</dbReference>
<dbReference type="Proteomes" id="UP001497497">
    <property type="component" value="Unassembled WGS sequence"/>
</dbReference>
<dbReference type="InterPro" id="IPR001841">
    <property type="entry name" value="Znf_RING"/>
</dbReference>
<dbReference type="GO" id="GO:0005886">
    <property type="term" value="C:plasma membrane"/>
    <property type="evidence" value="ECO:0007669"/>
    <property type="project" value="TreeGrafter"/>
</dbReference>
<evidence type="ECO:0000256" key="3">
    <source>
        <dbReference type="PROSITE-ProRule" id="PRU00175"/>
    </source>
</evidence>
<evidence type="ECO:0000313" key="6">
    <source>
        <dbReference type="Proteomes" id="UP001497497"/>
    </source>
</evidence>
<evidence type="ECO:0000256" key="2">
    <source>
        <dbReference type="ARBA" id="ARBA00022833"/>
    </source>
</evidence>
<reference evidence="5 6" key="1">
    <citation type="submission" date="2024-04" db="EMBL/GenBank/DDBJ databases">
        <authorList>
            <consortium name="Genoscope - CEA"/>
            <person name="William W."/>
        </authorList>
    </citation>
    <scope>NUCLEOTIDE SEQUENCE [LARGE SCALE GENOMIC DNA]</scope>
</reference>
<dbReference type="GO" id="GO:0005737">
    <property type="term" value="C:cytoplasm"/>
    <property type="evidence" value="ECO:0007669"/>
    <property type="project" value="UniProtKB-ARBA"/>
</dbReference>
<name>A0AAV2IDJ3_LYMST</name>
<evidence type="ECO:0000313" key="5">
    <source>
        <dbReference type="EMBL" id="CAL1542957.1"/>
    </source>
</evidence>
<dbReference type="GO" id="GO:1900075">
    <property type="term" value="P:positive regulation of neuromuscular synaptic transmission"/>
    <property type="evidence" value="ECO:0007669"/>
    <property type="project" value="TreeGrafter"/>
</dbReference>
<dbReference type="InterPro" id="IPR013083">
    <property type="entry name" value="Znf_RING/FYVE/PHD"/>
</dbReference>
<dbReference type="InterPro" id="IPR019568">
    <property type="entry name" value="Rapsyn_myristoylation/link_N"/>
</dbReference>
<organism evidence="5 6">
    <name type="scientific">Lymnaea stagnalis</name>
    <name type="common">Great pond snail</name>
    <name type="synonym">Helix stagnalis</name>
    <dbReference type="NCBI Taxonomy" id="6523"/>
    <lineage>
        <taxon>Eukaryota</taxon>
        <taxon>Metazoa</taxon>
        <taxon>Spiralia</taxon>
        <taxon>Lophotrochozoa</taxon>
        <taxon>Mollusca</taxon>
        <taxon>Gastropoda</taxon>
        <taxon>Heterobranchia</taxon>
        <taxon>Euthyneura</taxon>
        <taxon>Panpulmonata</taxon>
        <taxon>Hygrophila</taxon>
        <taxon>Lymnaeoidea</taxon>
        <taxon>Lymnaeidae</taxon>
        <taxon>Lymnaea</taxon>
    </lineage>
</organism>
<dbReference type="GO" id="GO:0043495">
    <property type="term" value="F:protein-membrane adaptor activity"/>
    <property type="evidence" value="ECO:0007669"/>
    <property type="project" value="InterPro"/>
</dbReference>
<gene>
    <name evidence="5" type="ORF">GSLYS_00016491001</name>
</gene>
<dbReference type="SUPFAM" id="SSF57850">
    <property type="entry name" value="RING/U-box"/>
    <property type="match status" value="1"/>
</dbReference>
<evidence type="ECO:0000256" key="1">
    <source>
        <dbReference type="ARBA" id="ARBA00022771"/>
    </source>
</evidence>
<dbReference type="PANTHER" id="PTHR46574">
    <property type="entry name" value="43 KDA RECEPTOR-ASSOCIATED PROTEIN OF THE SYNAPSE"/>
    <property type="match status" value="1"/>
</dbReference>
<keyword evidence="1 3" id="KW-0479">Metal-binding</keyword>
<dbReference type="SUPFAM" id="SSF48452">
    <property type="entry name" value="TPR-like"/>
    <property type="match status" value="2"/>
</dbReference>
<dbReference type="Gene3D" id="3.30.40.10">
    <property type="entry name" value="Zinc/RING finger domain, C3HC4 (zinc finger)"/>
    <property type="match status" value="1"/>
</dbReference>
<keyword evidence="6" id="KW-1185">Reference proteome</keyword>
<proteinExistence type="predicted"/>
<dbReference type="InterPro" id="IPR019734">
    <property type="entry name" value="TPR_rpt"/>
</dbReference>
<dbReference type="GO" id="GO:0008270">
    <property type="term" value="F:zinc ion binding"/>
    <property type="evidence" value="ECO:0007669"/>
    <property type="project" value="UniProtKB-KW"/>
</dbReference>
<dbReference type="InterPro" id="IPR011990">
    <property type="entry name" value="TPR-like_helical_dom_sf"/>
</dbReference>
<accession>A0AAV2IDJ3</accession>
<dbReference type="InterPro" id="IPR052480">
    <property type="entry name" value="RAPsyn"/>
</dbReference>
<dbReference type="SMART" id="SM00028">
    <property type="entry name" value="TPR"/>
    <property type="match status" value="6"/>
</dbReference>
<dbReference type="EMBL" id="CAXITT010000517">
    <property type="protein sequence ID" value="CAL1542957.1"/>
    <property type="molecule type" value="Genomic_DNA"/>
</dbReference>
<dbReference type="PANTHER" id="PTHR46574:SF1">
    <property type="entry name" value="43 KDA RECEPTOR-ASSOCIATED PROTEIN OF THE SYNAPSE"/>
    <property type="match status" value="1"/>
</dbReference>
<dbReference type="Gene3D" id="1.25.40.10">
    <property type="entry name" value="Tetratricopeptide repeat domain"/>
    <property type="match status" value="2"/>
</dbReference>
<dbReference type="Pfam" id="PF10579">
    <property type="entry name" value="Rapsyn_N"/>
    <property type="match status" value="1"/>
</dbReference>
<dbReference type="CDD" id="cd16478">
    <property type="entry name" value="RING-H2_Rapsyn"/>
    <property type="match status" value="1"/>
</dbReference>
<evidence type="ECO:0000259" key="4">
    <source>
        <dbReference type="PROSITE" id="PS50089"/>
    </source>
</evidence>
<comment type="caution">
    <text evidence="5">The sequence shown here is derived from an EMBL/GenBank/DDBJ whole genome shotgun (WGS) entry which is preliminary data.</text>
</comment>
<dbReference type="GO" id="GO:0033130">
    <property type="term" value="F:acetylcholine receptor binding"/>
    <property type="evidence" value="ECO:0007669"/>
    <property type="project" value="InterPro"/>
</dbReference>
<feature type="domain" description="RING-type" evidence="4">
    <location>
        <begin position="362"/>
        <end position="411"/>
    </location>
</feature>
<protein>
    <recommendedName>
        <fullName evidence="4">RING-type domain-containing protein</fullName>
    </recommendedName>
</protein>
<keyword evidence="2" id="KW-0862">Zinc</keyword>
<dbReference type="PROSITE" id="PS50089">
    <property type="entry name" value="ZF_RING_2"/>
    <property type="match status" value="1"/>
</dbReference>
<dbReference type="GO" id="GO:0031594">
    <property type="term" value="C:neuromuscular junction"/>
    <property type="evidence" value="ECO:0007669"/>
    <property type="project" value="TreeGrafter"/>
</dbReference>
<sequence>MGQNIAKKELGRAEMLYAEQRFDEAVEGWKKVLRKMKQPTDKFTISGRICSSLCDVGKFREALTYAGEQCELANGLNDAALKSEAFYNVAVCNEKSCEFSKAISYSKRSLISHPAKSPLSGYLHLCIGNAYVGSSEYLKAWNSYVMAMDEAKHKNDKVLELLTSAKMGALFCSLGDYESCIAYCNNSMDLLGDLMDDDPNLKYKRQVTVIIATAVKKMGRYSEAMDSCEDAMQLAMRHSDRPVQAKCLYMFADIHRKRNDLERASPRYESAASIMSEIGDRLGQVEVMGGRAKTAACLRDYQTAIELNEKALDLATKIGCKMEMLRCHARLQLLSEVSGDDVRVRRHSSVIKQLVQEMDLFCGVCGDVIGQAPERLEPLSCGHFVHARCAVHLARSTLGRSGKRRPCPACRRNASLNPVQLTT</sequence>
<dbReference type="AlphaFoldDB" id="A0AAV2IDJ3"/>
<keyword evidence="1 3" id="KW-0863">Zinc-finger</keyword>